<dbReference type="InterPro" id="IPR052019">
    <property type="entry name" value="F420H2_bilvrd_red/Heme_oxyg"/>
</dbReference>
<reference evidence="3 4" key="1">
    <citation type="submission" date="2019-03" db="EMBL/GenBank/DDBJ databases">
        <title>Draft genome sequences of novel Actinobacteria.</title>
        <authorList>
            <person name="Sahin N."/>
            <person name="Ay H."/>
            <person name="Saygin H."/>
        </authorList>
    </citation>
    <scope>NUCLEOTIDE SEQUENCE [LARGE SCALE GENOMIC DNA]</scope>
    <source>
        <strain evidence="3 4">KC310</strain>
    </source>
</reference>
<keyword evidence="1" id="KW-0560">Oxidoreductase</keyword>
<proteinExistence type="predicted"/>
<evidence type="ECO:0000256" key="1">
    <source>
        <dbReference type="ARBA" id="ARBA00023002"/>
    </source>
</evidence>
<gene>
    <name evidence="3" type="ORF">E1292_27965</name>
</gene>
<dbReference type="Pfam" id="PF01243">
    <property type="entry name" value="PNPOx_N"/>
    <property type="match status" value="1"/>
</dbReference>
<accession>A0A4R4VF23</accession>
<dbReference type="PANTHER" id="PTHR35176:SF4">
    <property type="entry name" value="PYRIDOXAMINE 5'-PHOSPHATE OXIDASE-RELATED FMN-BINDING"/>
    <property type="match status" value="1"/>
</dbReference>
<dbReference type="EMBL" id="SMKO01000089">
    <property type="protein sequence ID" value="TDD00684.1"/>
    <property type="molecule type" value="Genomic_DNA"/>
</dbReference>
<dbReference type="InterPro" id="IPR011576">
    <property type="entry name" value="Pyridox_Oxase_N"/>
</dbReference>
<dbReference type="InterPro" id="IPR012349">
    <property type="entry name" value="Split_barrel_FMN-bd"/>
</dbReference>
<dbReference type="SUPFAM" id="SSF50475">
    <property type="entry name" value="FMN-binding split barrel"/>
    <property type="match status" value="1"/>
</dbReference>
<dbReference type="GO" id="GO:0070967">
    <property type="term" value="F:coenzyme F420 binding"/>
    <property type="evidence" value="ECO:0007669"/>
    <property type="project" value="TreeGrafter"/>
</dbReference>
<evidence type="ECO:0000313" key="3">
    <source>
        <dbReference type="EMBL" id="TDD00684.1"/>
    </source>
</evidence>
<keyword evidence="4" id="KW-1185">Reference proteome</keyword>
<evidence type="ECO:0000259" key="2">
    <source>
        <dbReference type="Pfam" id="PF01243"/>
    </source>
</evidence>
<dbReference type="GO" id="GO:0005829">
    <property type="term" value="C:cytosol"/>
    <property type="evidence" value="ECO:0007669"/>
    <property type="project" value="TreeGrafter"/>
</dbReference>
<dbReference type="Gene3D" id="2.30.110.10">
    <property type="entry name" value="Electron Transport, Fmn-binding Protein, Chain A"/>
    <property type="match status" value="1"/>
</dbReference>
<name>A0A4R4VF23_9ACTN</name>
<comment type="caution">
    <text evidence="3">The sequence shown here is derived from an EMBL/GenBank/DDBJ whole genome shotgun (WGS) entry which is preliminary data.</text>
</comment>
<dbReference type="GO" id="GO:0016627">
    <property type="term" value="F:oxidoreductase activity, acting on the CH-CH group of donors"/>
    <property type="evidence" value="ECO:0007669"/>
    <property type="project" value="TreeGrafter"/>
</dbReference>
<protein>
    <submittedName>
        <fullName evidence="3">Pyridoxamine 5'-phosphate oxidase family protein</fullName>
    </submittedName>
</protein>
<dbReference type="AlphaFoldDB" id="A0A4R4VF23"/>
<dbReference type="RefSeq" id="WP_132598196.1">
    <property type="nucleotide sequence ID" value="NZ_SMKO01000089.1"/>
</dbReference>
<dbReference type="PANTHER" id="PTHR35176">
    <property type="entry name" value="HEME OXYGENASE HI_0854-RELATED"/>
    <property type="match status" value="1"/>
</dbReference>
<evidence type="ECO:0000313" key="4">
    <source>
        <dbReference type="Proteomes" id="UP000295258"/>
    </source>
</evidence>
<sequence length="176" mass="18784">MSEQAPSATTNLDRYGDAELPWSRARDALAAVPSPDVTYFLGTCRPDGTPHAAGVGAQWLDGDLYFTSSPAARKARDLVANPRCTISVRLPGIDLVLDGSAARVTDPQTLEQVAAGYRAGGWPAEVDGDALTAPFSAPSAGPPPWQVYRFAFHTVVGVATKEPYGATRWRFEPQQP</sequence>
<organism evidence="3 4">
    <name type="scientific">Nonomuraea deserti</name>
    <dbReference type="NCBI Taxonomy" id="1848322"/>
    <lineage>
        <taxon>Bacteria</taxon>
        <taxon>Bacillati</taxon>
        <taxon>Actinomycetota</taxon>
        <taxon>Actinomycetes</taxon>
        <taxon>Streptosporangiales</taxon>
        <taxon>Streptosporangiaceae</taxon>
        <taxon>Nonomuraea</taxon>
    </lineage>
</organism>
<feature type="domain" description="Pyridoxamine 5'-phosphate oxidase N-terminal" evidence="2">
    <location>
        <begin position="32"/>
        <end position="153"/>
    </location>
</feature>
<dbReference type="Proteomes" id="UP000295258">
    <property type="component" value="Unassembled WGS sequence"/>
</dbReference>